<organism evidence="1 2">
    <name type="scientific">Knoellia flava</name>
    <dbReference type="NCBI Taxonomy" id="913969"/>
    <lineage>
        <taxon>Bacteria</taxon>
        <taxon>Bacillati</taxon>
        <taxon>Actinomycetota</taxon>
        <taxon>Actinomycetes</taxon>
        <taxon>Micrococcales</taxon>
        <taxon>Intrasporangiaceae</taxon>
        <taxon>Knoellia</taxon>
    </lineage>
</organism>
<sequence>MICASTLRFCFDGSGSALGEAETGATMAREASRATDMPVTRRAEAVRGAGVRHMVTIGNTSHLRLGTFPGKVLARMSGGGSSTWRRGATSMVAD</sequence>
<evidence type="ECO:0000313" key="2">
    <source>
        <dbReference type="Proteomes" id="UP000628079"/>
    </source>
</evidence>
<accession>A0A8H9FQW0</accession>
<evidence type="ECO:0000313" key="1">
    <source>
        <dbReference type="EMBL" id="GGB71348.1"/>
    </source>
</evidence>
<comment type="caution">
    <text evidence="1">The sequence shown here is derived from an EMBL/GenBank/DDBJ whole genome shotgun (WGS) entry which is preliminary data.</text>
</comment>
<dbReference type="EMBL" id="BMEA01000001">
    <property type="protein sequence ID" value="GGB71348.1"/>
    <property type="molecule type" value="Genomic_DNA"/>
</dbReference>
<dbReference type="AlphaFoldDB" id="A0A8H9FQW0"/>
<reference evidence="1" key="2">
    <citation type="submission" date="2020-09" db="EMBL/GenBank/DDBJ databases">
        <authorList>
            <person name="Sun Q."/>
            <person name="Zhou Y."/>
        </authorList>
    </citation>
    <scope>NUCLEOTIDE SEQUENCE</scope>
    <source>
        <strain evidence="1">CGMCC 1.10749</strain>
    </source>
</reference>
<reference evidence="1" key="1">
    <citation type="journal article" date="2014" name="Int. J. Syst. Evol. Microbiol.">
        <title>Complete genome sequence of Corynebacterium casei LMG S-19264T (=DSM 44701T), isolated from a smear-ripened cheese.</title>
        <authorList>
            <consortium name="US DOE Joint Genome Institute (JGI-PGF)"/>
            <person name="Walter F."/>
            <person name="Albersmeier A."/>
            <person name="Kalinowski J."/>
            <person name="Ruckert C."/>
        </authorList>
    </citation>
    <scope>NUCLEOTIDE SEQUENCE</scope>
    <source>
        <strain evidence="1">CGMCC 1.10749</strain>
    </source>
</reference>
<protein>
    <submittedName>
        <fullName evidence="1">Uncharacterized protein</fullName>
    </submittedName>
</protein>
<dbReference type="Proteomes" id="UP000628079">
    <property type="component" value="Unassembled WGS sequence"/>
</dbReference>
<name>A0A8H9FQW0_9MICO</name>
<gene>
    <name evidence="1" type="ORF">GCM10011314_08400</name>
</gene>
<proteinExistence type="predicted"/>